<evidence type="ECO:0000256" key="4">
    <source>
        <dbReference type="ARBA" id="ARBA00022723"/>
    </source>
</evidence>
<dbReference type="Pfam" id="PF02628">
    <property type="entry name" value="COX15-CtaA"/>
    <property type="match status" value="1"/>
</dbReference>
<keyword evidence="9 12" id="KW-0472">Membrane</keyword>
<feature type="transmembrane region" description="Helical" evidence="12">
    <location>
        <begin position="91"/>
        <end position="109"/>
    </location>
</feature>
<dbReference type="EMBL" id="FUKP01000006">
    <property type="protein sequence ID" value="SJN16287.1"/>
    <property type="molecule type" value="Genomic_DNA"/>
</dbReference>
<evidence type="ECO:0000256" key="8">
    <source>
        <dbReference type="ARBA" id="ARBA00023133"/>
    </source>
</evidence>
<evidence type="ECO:0000256" key="1">
    <source>
        <dbReference type="ARBA" id="ARBA00004141"/>
    </source>
</evidence>
<name>A0A1R4I8Y1_9MICC</name>
<feature type="transmembrane region" description="Helical" evidence="12">
    <location>
        <begin position="145"/>
        <end position="165"/>
    </location>
</feature>
<keyword evidence="3 12" id="KW-0812">Transmembrane</keyword>
<organism evidence="13 14">
    <name type="scientific">Micrococcus lylae</name>
    <dbReference type="NCBI Taxonomy" id="1273"/>
    <lineage>
        <taxon>Bacteria</taxon>
        <taxon>Bacillati</taxon>
        <taxon>Actinomycetota</taxon>
        <taxon>Actinomycetes</taxon>
        <taxon>Micrococcales</taxon>
        <taxon>Micrococcaceae</taxon>
        <taxon>Micrococcus</taxon>
    </lineage>
</organism>
<proteinExistence type="predicted"/>
<keyword evidence="7" id="KW-0408">Iron</keyword>
<evidence type="ECO:0000256" key="5">
    <source>
        <dbReference type="ARBA" id="ARBA00022989"/>
    </source>
</evidence>
<reference evidence="13 14" key="1">
    <citation type="submission" date="2017-02" db="EMBL/GenBank/DDBJ databases">
        <authorList>
            <person name="Peterson S.W."/>
        </authorList>
    </citation>
    <scope>NUCLEOTIDE SEQUENCE [LARGE SCALE GENOMIC DNA]</scope>
    <source>
        <strain evidence="13 14">2B3F</strain>
    </source>
</reference>
<dbReference type="PANTHER" id="PTHR35457:SF1">
    <property type="entry name" value="HEME A SYNTHASE"/>
    <property type="match status" value="1"/>
</dbReference>
<feature type="transmembrane region" description="Helical" evidence="12">
    <location>
        <begin position="235"/>
        <end position="255"/>
    </location>
</feature>
<keyword evidence="5 12" id="KW-1133">Transmembrane helix</keyword>
<dbReference type="InterPro" id="IPR003780">
    <property type="entry name" value="COX15/CtaA_fam"/>
</dbReference>
<dbReference type="GO" id="GO:0016491">
    <property type="term" value="F:oxidoreductase activity"/>
    <property type="evidence" value="ECO:0007669"/>
    <property type="project" value="UniProtKB-KW"/>
</dbReference>
<evidence type="ECO:0000256" key="10">
    <source>
        <dbReference type="ARBA" id="ARBA00023157"/>
    </source>
</evidence>
<evidence type="ECO:0000256" key="9">
    <source>
        <dbReference type="ARBA" id="ARBA00023136"/>
    </source>
</evidence>
<evidence type="ECO:0000256" key="11">
    <source>
        <dbReference type="ARBA" id="ARBA00023444"/>
    </source>
</evidence>
<feature type="transmembrane region" description="Helical" evidence="12">
    <location>
        <begin position="194"/>
        <end position="215"/>
    </location>
</feature>
<dbReference type="GO" id="GO:0016020">
    <property type="term" value="C:membrane"/>
    <property type="evidence" value="ECO:0007669"/>
    <property type="project" value="UniProtKB-SubCell"/>
</dbReference>
<comment type="subcellular location">
    <subcellularLocation>
        <location evidence="1">Membrane</location>
        <topology evidence="1">Multi-pass membrane protein</topology>
    </subcellularLocation>
</comment>
<feature type="transmembrane region" description="Helical" evidence="12">
    <location>
        <begin position="293"/>
        <end position="313"/>
    </location>
</feature>
<dbReference type="AlphaFoldDB" id="A0A1R4I8Y1"/>
<evidence type="ECO:0000256" key="2">
    <source>
        <dbReference type="ARBA" id="ARBA00022475"/>
    </source>
</evidence>
<dbReference type="Proteomes" id="UP000196230">
    <property type="component" value="Unassembled WGS sequence"/>
</dbReference>
<keyword evidence="4" id="KW-0479">Metal-binding</keyword>
<accession>A0A1R4I8Y1</accession>
<evidence type="ECO:0000256" key="6">
    <source>
        <dbReference type="ARBA" id="ARBA00023002"/>
    </source>
</evidence>
<keyword evidence="8" id="KW-0350">Heme biosynthesis</keyword>
<comment type="pathway">
    <text evidence="11">Porphyrin-containing compound metabolism.</text>
</comment>
<dbReference type="PANTHER" id="PTHR35457">
    <property type="entry name" value="HEME A SYNTHASE"/>
    <property type="match status" value="1"/>
</dbReference>
<keyword evidence="2" id="KW-1003">Cell membrane</keyword>
<dbReference type="GO" id="GO:0046872">
    <property type="term" value="F:metal ion binding"/>
    <property type="evidence" value="ECO:0007669"/>
    <property type="project" value="UniProtKB-KW"/>
</dbReference>
<evidence type="ECO:0000256" key="7">
    <source>
        <dbReference type="ARBA" id="ARBA00023004"/>
    </source>
</evidence>
<keyword evidence="6" id="KW-0560">Oxidoreductase</keyword>
<protein>
    <submittedName>
        <fullName evidence="13">Cytochrome oxidase assembly protein</fullName>
    </submittedName>
</protein>
<evidence type="ECO:0000313" key="13">
    <source>
        <dbReference type="EMBL" id="SJN16287.1"/>
    </source>
</evidence>
<evidence type="ECO:0000313" key="14">
    <source>
        <dbReference type="Proteomes" id="UP000196230"/>
    </source>
</evidence>
<dbReference type="RefSeq" id="WP_245829680.1">
    <property type="nucleotide sequence ID" value="NZ_CP126965.1"/>
</dbReference>
<evidence type="ECO:0000256" key="3">
    <source>
        <dbReference type="ARBA" id="ARBA00022692"/>
    </source>
</evidence>
<feature type="transmembrane region" description="Helical" evidence="12">
    <location>
        <begin position="116"/>
        <end position="139"/>
    </location>
</feature>
<dbReference type="GO" id="GO:0006784">
    <property type="term" value="P:heme A biosynthetic process"/>
    <property type="evidence" value="ECO:0007669"/>
    <property type="project" value="InterPro"/>
</dbReference>
<feature type="transmembrane region" description="Helical" evidence="12">
    <location>
        <begin position="267"/>
        <end position="287"/>
    </location>
</feature>
<evidence type="ECO:0000256" key="12">
    <source>
        <dbReference type="SAM" id="Phobius"/>
    </source>
</evidence>
<gene>
    <name evidence="13" type="ORF">FM125_00835</name>
</gene>
<keyword evidence="10" id="KW-1015">Disulfide bond</keyword>
<dbReference type="InterPro" id="IPR050450">
    <property type="entry name" value="COX15/CtaA_HemeA_synthase"/>
</dbReference>
<sequence>MTVTDRPAAPLHGAELATGPDWLPTAITKGTVVLAVANLAANMGIVLTGGAVRLTGSGLGCPTWPKCTPESLVNTAEMGIHGVIEFGNRTLTGVLGILALLLVAWVWRLRQSHREVFLLSVGILAGVVFQAVLGGITVLTQLNPWIVGGHFIVSGIMIAIAAMLCQRVRDEHRHGAGYALVDGTTTSATRRGAWAILALSVLMVVLGTVVTGTGPHSGDPDAVRHGFDALVVTRFHALPVYPLVFACVVTAVLVLKTAGASQAQRTTILMVLGVIVYQGAVGYWQHLTGLPEGVVILHLLGSVLTIGTVVSFWQRQTSRYVTPGTSRP</sequence>